<feature type="binding site" evidence="8">
    <location>
        <begin position="172"/>
        <end position="174"/>
    </location>
    <ligand>
        <name>S-adenosyl-L-methionine</name>
        <dbReference type="ChEBI" id="CHEBI:59789"/>
    </ligand>
</feature>
<dbReference type="NCBIfam" id="TIGR04322">
    <property type="entry name" value="rSAM_QueE_Ecoli"/>
    <property type="match status" value="1"/>
</dbReference>
<dbReference type="PROSITE" id="PS51918">
    <property type="entry name" value="RADICAL_SAM"/>
    <property type="match status" value="1"/>
</dbReference>
<evidence type="ECO:0000256" key="5">
    <source>
        <dbReference type="ARBA" id="ARBA00023004"/>
    </source>
</evidence>
<evidence type="ECO:0000256" key="1">
    <source>
        <dbReference type="ARBA" id="ARBA00022485"/>
    </source>
</evidence>
<dbReference type="InterPro" id="IPR024924">
    <property type="entry name" value="7-CO-7-deazaguanine_synth-like"/>
</dbReference>
<evidence type="ECO:0000256" key="6">
    <source>
        <dbReference type="ARBA" id="ARBA00023014"/>
    </source>
</evidence>
<feature type="binding site" evidence="8">
    <location>
        <position position="63"/>
    </location>
    <ligand>
        <name>substrate</name>
    </ligand>
</feature>
<dbReference type="InterPro" id="IPR027609">
    <property type="entry name" value="rSAM_QueE_proteobac"/>
</dbReference>
<evidence type="ECO:0000256" key="7">
    <source>
        <dbReference type="ARBA" id="ARBA00023239"/>
    </source>
</evidence>
<feature type="binding site" evidence="8">
    <location>
        <begin position="48"/>
        <end position="50"/>
    </location>
    <ligand>
        <name>substrate</name>
    </ligand>
</feature>
<evidence type="ECO:0000256" key="4">
    <source>
        <dbReference type="ARBA" id="ARBA00022842"/>
    </source>
</evidence>
<evidence type="ECO:0000256" key="2">
    <source>
        <dbReference type="ARBA" id="ARBA00022691"/>
    </source>
</evidence>
<keyword evidence="4 8" id="KW-0460">Magnesium</keyword>
<feature type="binding site" evidence="8">
    <location>
        <position position="130"/>
    </location>
    <ligand>
        <name>S-adenosyl-L-methionine</name>
        <dbReference type="ChEBI" id="CHEBI:59789"/>
    </ligand>
</feature>
<dbReference type="GO" id="GO:0000287">
    <property type="term" value="F:magnesium ion binding"/>
    <property type="evidence" value="ECO:0007669"/>
    <property type="project" value="UniProtKB-UniRule"/>
</dbReference>
<organism evidence="10 11">
    <name type="scientific">Candidatus Profftia tarda</name>
    <dbReference type="NCBI Taxonomy" id="1177216"/>
    <lineage>
        <taxon>Bacteria</taxon>
        <taxon>Pseudomonadati</taxon>
        <taxon>Pseudomonadota</taxon>
        <taxon>Gammaproteobacteria</taxon>
        <taxon>Enterobacterales</taxon>
        <taxon>Enterobacteriaceae</taxon>
        <taxon>Candidatus Profftia</taxon>
    </lineage>
</organism>
<keyword evidence="3 8" id="KW-0479">Metal-binding</keyword>
<dbReference type="GO" id="GO:0051539">
    <property type="term" value="F:4 iron, 4 sulfur cluster binding"/>
    <property type="evidence" value="ECO:0007669"/>
    <property type="project" value="UniProtKB-UniRule"/>
</dbReference>
<dbReference type="InterPro" id="IPR058240">
    <property type="entry name" value="rSAM_sf"/>
</dbReference>
<comment type="cofactor">
    <cofactor evidence="8">
        <name>Mg(2+)</name>
        <dbReference type="ChEBI" id="CHEBI:18420"/>
    </cofactor>
</comment>
<feature type="binding site" evidence="8">
    <location>
        <position position="76"/>
    </location>
    <ligand>
        <name>Mg(2+)</name>
        <dbReference type="ChEBI" id="CHEBI:18420"/>
    </ligand>
</feature>
<dbReference type="EC" id="4.3.99.3" evidence="8"/>
<dbReference type="AlphaFoldDB" id="A0A8E4EXX4"/>
<name>A0A8E4EXX4_9ENTR</name>
<dbReference type="Proteomes" id="UP000683585">
    <property type="component" value="Chromosome"/>
</dbReference>
<accession>A0A8E4EXX4</accession>
<dbReference type="GO" id="GO:1904047">
    <property type="term" value="F:S-adenosyl-L-methionine binding"/>
    <property type="evidence" value="ECO:0007669"/>
    <property type="project" value="UniProtKB-UniRule"/>
</dbReference>
<dbReference type="PIRSF" id="PIRSF000370">
    <property type="entry name" value="QueE"/>
    <property type="match status" value="1"/>
</dbReference>
<feature type="binding site" evidence="8">
    <location>
        <position position="71"/>
    </location>
    <ligand>
        <name>[4Fe-4S] cluster</name>
        <dbReference type="ChEBI" id="CHEBI:49883"/>
        <note>4Fe-4S-S-AdoMet</note>
    </ligand>
</feature>
<feature type="binding site" evidence="8">
    <location>
        <position position="74"/>
    </location>
    <ligand>
        <name>[4Fe-4S] cluster</name>
        <dbReference type="ChEBI" id="CHEBI:49883"/>
        <note>4Fe-4S-S-AdoMet</note>
    </ligand>
</feature>
<dbReference type="GO" id="GO:0016840">
    <property type="term" value="F:carbon-nitrogen lyase activity"/>
    <property type="evidence" value="ECO:0007669"/>
    <property type="project" value="UniProtKB-UniRule"/>
</dbReference>
<comment type="catalytic activity">
    <reaction evidence="8">
        <text>6-carboxy-5,6,7,8-tetrahydropterin + H(+) = 7-carboxy-7-carbaguanine + NH4(+)</text>
        <dbReference type="Rhea" id="RHEA:27974"/>
        <dbReference type="ChEBI" id="CHEBI:15378"/>
        <dbReference type="ChEBI" id="CHEBI:28938"/>
        <dbReference type="ChEBI" id="CHEBI:61032"/>
        <dbReference type="ChEBI" id="CHEBI:61036"/>
        <dbReference type="EC" id="4.3.99.3"/>
    </reaction>
</comment>
<dbReference type="PANTHER" id="PTHR42836:SF1">
    <property type="entry name" value="7-CARBOXY-7-DEAZAGUANINE SYNTHASE"/>
    <property type="match status" value="1"/>
</dbReference>
<keyword evidence="7 8" id="KW-0456">Lyase</keyword>
<feature type="binding site" evidence="8">
    <location>
        <begin position="73"/>
        <end position="75"/>
    </location>
    <ligand>
        <name>S-adenosyl-L-methionine</name>
        <dbReference type="ChEBI" id="CHEBI:59789"/>
    </ligand>
</feature>
<comment type="pathway">
    <text evidence="8">Purine metabolism; 7-cyano-7-deazaguanine biosynthesis.</text>
</comment>
<proteinExistence type="inferred from homology"/>
<comment type="function">
    <text evidence="8">Catalyzes the complex heterocyclic radical-mediated conversion of 6-carboxy-5,6,7,8-tetrahydropterin (CPH4) to 7-carboxy-7-deazaguanine (CDG), a step common to the biosynthetic pathways of all 7-deazapurine-containing compounds.</text>
</comment>
<evidence type="ECO:0000259" key="9">
    <source>
        <dbReference type="PROSITE" id="PS51918"/>
    </source>
</evidence>
<keyword evidence="2 8" id="KW-0949">S-adenosyl-L-methionine</keyword>
<dbReference type="InterPro" id="IPR013785">
    <property type="entry name" value="Aldolase_TIM"/>
</dbReference>
<feature type="domain" description="Radical SAM core" evidence="9">
    <location>
        <begin position="54"/>
        <end position="259"/>
    </location>
</feature>
<keyword evidence="6 8" id="KW-0411">Iron-sulfur</keyword>
<comment type="cofactor">
    <cofactor evidence="8">
        <name>S-adenosyl-L-methionine</name>
        <dbReference type="ChEBI" id="CHEBI:59789"/>
    </cofactor>
    <text evidence="8">Binds 1 S-adenosyl-L-methionine per subunit.</text>
</comment>
<evidence type="ECO:0000256" key="8">
    <source>
        <dbReference type="HAMAP-Rule" id="MF_00917"/>
    </source>
</evidence>
<sequence length="259" mass="29959">MTKERVKKYAIKHRIRVLTLNVVMNIKFLNYNYEYLMFYPVNQFVETIQGEGVYAGVPAIFIRLQGCPVGCSWCDTKYTWEHSPKYEVSINDIMMKSEENDEWCWAASEQILTIMRNSNYTARHVVITGGEPCIHDLRPLTKLMSTESLSCQIETSGTHEILCSEETWVTVSPKINMKGKMNVLESSLMRSDELKHPVSRNSDIENLDKLLGLLNDKKQRLISLQPISQKETSTKLCIKTCIARNWRLSIQMHKYLNIA</sequence>
<keyword evidence="11" id="KW-1185">Reference proteome</keyword>
<keyword evidence="1 8" id="KW-0004">4Fe-4S</keyword>
<dbReference type="KEGG" id="ptf:PROFFT_A_00750"/>
<comment type="subunit">
    <text evidence="8">Homodimer.</text>
</comment>
<reference evidence="10" key="1">
    <citation type="submission" date="2020-10" db="EMBL/GenBank/DDBJ databases">
        <authorList>
            <person name="Szabo G."/>
        </authorList>
    </citation>
    <scope>NUCLEOTIDE SEQUENCE</scope>
    <source>
        <strain evidence="10">PROFFT</strain>
    </source>
</reference>
<comment type="similarity">
    <text evidence="8">Belongs to the radical SAM superfamily. 7-carboxy-7-deazaguanine synthase family.</text>
</comment>
<dbReference type="Pfam" id="PF13353">
    <property type="entry name" value="Fer4_12"/>
    <property type="match status" value="1"/>
</dbReference>
<comment type="cofactor">
    <cofactor evidence="8">
        <name>[4Fe-4S] cluster</name>
        <dbReference type="ChEBI" id="CHEBI:49883"/>
    </cofactor>
    <text evidence="8">Binds 1 [4Fe-4S] cluster. The cluster is coordinated with 3 cysteines and an exchangeable S-adenosyl-L-methionine.</text>
</comment>
<gene>
    <name evidence="8 10" type="primary">queE</name>
    <name evidence="10" type="ORF">PROFFT_A_00750</name>
</gene>
<dbReference type="EMBL" id="LR890047">
    <property type="protein sequence ID" value="CAD6507512.1"/>
    <property type="molecule type" value="Genomic_DNA"/>
</dbReference>
<dbReference type="InterPro" id="IPR007197">
    <property type="entry name" value="rSAM"/>
</dbReference>
<dbReference type="PANTHER" id="PTHR42836">
    <property type="entry name" value="7-CARBOXY-7-DEAZAGUANINE SYNTHASE"/>
    <property type="match status" value="1"/>
</dbReference>
<keyword evidence="5 8" id="KW-0408">Iron</keyword>
<protein>
    <recommendedName>
        <fullName evidence="8">7-carboxy-7-deazaguanine synthase</fullName>
        <shortName evidence="8">CDG synthase</shortName>
        <ecNumber evidence="8">4.3.99.3</ecNumber>
    </recommendedName>
    <alternativeName>
        <fullName evidence="8">Queuosine biosynthesis protein QueE</fullName>
    </alternativeName>
</protein>
<dbReference type="SFLD" id="SFLDS00029">
    <property type="entry name" value="Radical_SAM"/>
    <property type="match status" value="1"/>
</dbReference>
<evidence type="ECO:0000313" key="11">
    <source>
        <dbReference type="Proteomes" id="UP000683585"/>
    </source>
</evidence>
<dbReference type="GO" id="GO:0008616">
    <property type="term" value="P:tRNA queuosine(34) biosynthetic process"/>
    <property type="evidence" value="ECO:0007669"/>
    <property type="project" value="UniProtKB-UniRule"/>
</dbReference>
<feature type="binding site" evidence="8">
    <location>
        <position position="128"/>
    </location>
    <ligand>
        <name>substrate</name>
    </ligand>
</feature>
<dbReference type="HAMAP" id="MF_00917">
    <property type="entry name" value="QueE"/>
    <property type="match status" value="1"/>
</dbReference>
<keyword evidence="8" id="KW-0671">Queuosine biosynthesis</keyword>
<dbReference type="SUPFAM" id="SSF102114">
    <property type="entry name" value="Radical SAM enzymes"/>
    <property type="match status" value="1"/>
</dbReference>
<comment type="caution">
    <text evidence="8">Lacks conserved residue(s) required for the propagation of feature annotation.</text>
</comment>
<evidence type="ECO:0000256" key="3">
    <source>
        <dbReference type="ARBA" id="ARBA00022723"/>
    </source>
</evidence>
<dbReference type="Gene3D" id="3.20.20.70">
    <property type="entry name" value="Aldolase class I"/>
    <property type="match status" value="1"/>
</dbReference>
<evidence type="ECO:0000313" key="10">
    <source>
        <dbReference type="EMBL" id="CAD6507512.1"/>
    </source>
</evidence>
<feature type="binding site" evidence="8">
    <location>
        <position position="67"/>
    </location>
    <ligand>
        <name>[4Fe-4S] cluster</name>
        <dbReference type="ChEBI" id="CHEBI:49883"/>
        <note>4Fe-4S-S-AdoMet</note>
    </ligand>
</feature>
<dbReference type="UniPathway" id="UPA00391"/>